<dbReference type="OrthoDB" id="6692273at2"/>
<evidence type="ECO:0000259" key="1">
    <source>
        <dbReference type="Pfam" id="PF12680"/>
    </source>
</evidence>
<reference evidence="2" key="1">
    <citation type="journal article" date="2014" name="Int. J. Syst. Evol. Microbiol.">
        <title>Complete genome of a new Firmicutes species belonging to the dominant human colonic microbiota ('Ruminococcus bicirculans') reveals two chromosomes and a selective capacity to utilize plant glucans.</title>
        <authorList>
            <consortium name="NISC Comparative Sequencing Program"/>
            <person name="Wegmann U."/>
            <person name="Louis P."/>
            <person name="Goesmann A."/>
            <person name="Henrissat B."/>
            <person name="Duncan S.H."/>
            <person name="Flint H.J."/>
        </authorList>
    </citation>
    <scope>NUCLEOTIDE SEQUENCE</scope>
    <source>
        <strain evidence="2">CCM 8490</strain>
    </source>
</reference>
<dbReference type="InterPro" id="IPR037401">
    <property type="entry name" value="SnoaL-like"/>
</dbReference>
<accession>A0A420D7N2</accession>
<reference evidence="2" key="4">
    <citation type="submission" date="2024-05" db="EMBL/GenBank/DDBJ databases">
        <authorList>
            <person name="Sun Q."/>
            <person name="Sedlacek I."/>
        </authorList>
    </citation>
    <scope>NUCLEOTIDE SEQUENCE</scope>
    <source>
        <strain evidence="2">CCM 8490</strain>
    </source>
</reference>
<dbReference type="RefSeq" id="WP_120214073.1">
    <property type="nucleotide sequence ID" value="NZ_BMCW01000006.1"/>
</dbReference>
<dbReference type="SUPFAM" id="SSF54427">
    <property type="entry name" value="NTF2-like"/>
    <property type="match status" value="1"/>
</dbReference>
<organism evidence="3 4">
    <name type="scientific">Epilithonimonas arachidiradicis</name>
    <dbReference type="NCBI Taxonomy" id="1617282"/>
    <lineage>
        <taxon>Bacteria</taxon>
        <taxon>Pseudomonadati</taxon>
        <taxon>Bacteroidota</taxon>
        <taxon>Flavobacteriia</taxon>
        <taxon>Flavobacteriales</taxon>
        <taxon>Weeksellaceae</taxon>
        <taxon>Chryseobacterium group</taxon>
        <taxon>Epilithonimonas</taxon>
    </lineage>
</organism>
<feature type="domain" description="SnoaL-like" evidence="1">
    <location>
        <begin position="11"/>
        <end position="105"/>
    </location>
</feature>
<dbReference type="Proteomes" id="UP000658202">
    <property type="component" value="Unassembled WGS sequence"/>
</dbReference>
<keyword evidence="5" id="KW-1185">Reference proteome</keyword>
<dbReference type="InterPro" id="IPR032710">
    <property type="entry name" value="NTF2-like_dom_sf"/>
</dbReference>
<name>A0A420D7N2_9FLAO</name>
<keyword evidence="3" id="KW-0413">Isomerase</keyword>
<sequence length="113" mass="13194">MNLKSILEEANKCITAGDYEKFLTYCTEDTLWKFVGDRTLKGINEVRKYMAEAYKEPPKFSVELMIEEDNYLTVLGTISLFEEDSQWVDYDYCDVWRFDNGKLAELKAFAISS</sequence>
<reference evidence="5" key="3">
    <citation type="journal article" date="2019" name="Int. J. Syst. Evol. Microbiol.">
        <title>The Global Catalogue of Microorganisms (GCM) 10K type strain sequencing project: providing services to taxonomists for standard genome sequencing and annotation.</title>
        <authorList>
            <consortium name="The Broad Institute Genomics Platform"/>
            <consortium name="The Broad Institute Genome Sequencing Center for Infectious Disease"/>
            <person name="Wu L."/>
            <person name="Ma J."/>
        </authorList>
    </citation>
    <scope>NUCLEOTIDE SEQUENCE [LARGE SCALE GENOMIC DNA]</scope>
    <source>
        <strain evidence="5">CCM 8490</strain>
    </source>
</reference>
<protein>
    <submittedName>
        <fullName evidence="3">Ketosteroid isomerase-like protein</fullName>
    </submittedName>
</protein>
<dbReference type="EMBL" id="RAQH01000007">
    <property type="protein sequence ID" value="RKE86660.1"/>
    <property type="molecule type" value="Genomic_DNA"/>
</dbReference>
<gene>
    <name evidence="3" type="ORF">BXY58_2484</name>
    <name evidence="2" type="ORF">GCM10007332_26200</name>
</gene>
<evidence type="ECO:0000313" key="3">
    <source>
        <dbReference type="EMBL" id="RKE86660.1"/>
    </source>
</evidence>
<comment type="caution">
    <text evidence="3">The sequence shown here is derived from an EMBL/GenBank/DDBJ whole genome shotgun (WGS) entry which is preliminary data.</text>
</comment>
<evidence type="ECO:0000313" key="4">
    <source>
        <dbReference type="Proteomes" id="UP000285906"/>
    </source>
</evidence>
<dbReference type="Proteomes" id="UP000285906">
    <property type="component" value="Unassembled WGS sequence"/>
</dbReference>
<dbReference type="EMBL" id="BMCW01000006">
    <property type="protein sequence ID" value="GGG62849.1"/>
    <property type="molecule type" value="Genomic_DNA"/>
</dbReference>
<reference evidence="3 4" key="2">
    <citation type="submission" date="2018-09" db="EMBL/GenBank/DDBJ databases">
        <title>Genomic Encyclopedia of Archaeal and Bacterial Type Strains, Phase II (KMG-II): from individual species to whole genera.</title>
        <authorList>
            <person name="Goeker M."/>
        </authorList>
    </citation>
    <scope>NUCLEOTIDE SEQUENCE [LARGE SCALE GENOMIC DNA]</scope>
    <source>
        <strain evidence="3 4">DSM 27620</strain>
    </source>
</reference>
<dbReference type="Pfam" id="PF12680">
    <property type="entry name" value="SnoaL_2"/>
    <property type="match status" value="1"/>
</dbReference>
<proteinExistence type="predicted"/>
<evidence type="ECO:0000313" key="2">
    <source>
        <dbReference type="EMBL" id="GGG62849.1"/>
    </source>
</evidence>
<dbReference type="GO" id="GO:0016853">
    <property type="term" value="F:isomerase activity"/>
    <property type="evidence" value="ECO:0007669"/>
    <property type="project" value="UniProtKB-KW"/>
</dbReference>
<evidence type="ECO:0000313" key="5">
    <source>
        <dbReference type="Proteomes" id="UP000658202"/>
    </source>
</evidence>
<dbReference type="Gene3D" id="3.10.450.50">
    <property type="match status" value="1"/>
</dbReference>
<dbReference type="AlphaFoldDB" id="A0A420D7N2"/>